<dbReference type="STRING" id="86630.A0A367KDC2"/>
<evidence type="ECO:0000313" key="3">
    <source>
        <dbReference type="EMBL" id="RCI00167.1"/>
    </source>
</evidence>
<dbReference type="Pfam" id="PF02752">
    <property type="entry name" value="Arrestin_C"/>
    <property type="match status" value="1"/>
</dbReference>
<dbReference type="InterPro" id="IPR014752">
    <property type="entry name" value="Arrestin-like_C"/>
</dbReference>
<gene>
    <name evidence="3" type="ORF">CU097_005746</name>
</gene>
<dbReference type="AlphaFoldDB" id="A0A367KDC2"/>
<organism evidence="3 4">
    <name type="scientific">Rhizopus azygosporus</name>
    <name type="common">Rhizopus microsporus var. azygosporus</name>
    <dbReference type="NCBI Taxonomy" id="86630"/>
    <lineage>
        <taxon>Eukaryota</taxon>
        <taxon>Fungi</taxon>
        <taxon>Fungi incertae sedis</taxon>
        <taxon>Mucoromycota</taxon>
        <taxon>Mucoromycotina</taxon>
        <taxon>Mucoromycetes</taxon>
        <taxon>Mucorales</taxon>
        <taxon>Mucorineae</taxon>
        <taxon>Rhizopodaceae</taxon>
        <taxon>Rhizopus</taxon>
    </lineage>
</organism>
<evidence type="ECO:0000313" key="4">
    <source>
        <dbReference type="Proteomes" id="UP000252139"/>
    </source>
</evidence>
<protein>
    <recommendedName>
        <fullName evidence="2">Arrestin C-terminal-like domain-containing protein</fullName>
    </recommendedName>
</protein>
<feature type="compositionally biased region" description="Low complexity" evidence="1">
    <location>
        <begin position="597"/>
        <end position="614"/>
    </location>
</feature>
<dbReference type="Gene3D" id="2.60.40.640">
    <property type="match status" value="1"/>
</dbReference>
<dbReference type="EMBL" id="PJQL01000076">
    <property type="protein sequence ID" value="RCI00167.1"/>
    <property type="molecule type" value="Genomic_DNA"/>
</dbReference>
<feature type="region of interest" description="Disordered" evidence="1">
    <location>
        <begin position="783"/>
        <end position="836"/>
    </location>
</feature>
<feature type="region of interest" description="Disordered" evidence="1">
    <location>
        <begin position="451"/>
        <end position="479"/>
    </location>
</feature>
<feature type="compositionally biased region" description="Basic and acidic residues" evidence="1">
    <location>
        <begin position="457"/>
        <end position="473"/>
    </location>
</feature>
<name>A0A367KDC2_RHIAZ</name>
<feature type="domain" description="Arrestin C-terminal-like" evidence="2">
    <location>
        <begin position="162"/>
        <end position="326"/>
    </location>
</feature>
<sequence>MKEGFRSIEIEPREAQIDFIGPARSENSREPTTLLKGEVRIKLVKAVKIRNMYIKFKGFSQITLPNNTMSVPLLPKLKLMLSGKATLPAGDHVIPWEMDIPNIYPRSLLTKRASITYKVILSISTGLTKVITTEYPIIIYRHLLPYKELAPIIETKIIQRTIPGKFHYEIDAPQIICLEQEFVPMAIKYVSFTNHRHVKSIRTRLVQIEFYRRQSPSKSQTDLSSYNVDSLVFDLDQKLVQSRYLKESHAKYIKRTIPALIHFPDPKISAWKRPFLVRHRIHPYLSCTIESPLVSIYHQIEVTFQFGMKHEEVKAKIPIIIASVPKKEPSFSDSSMMRYAFEEVAQSEYLPYQRETRSSADQITDEETQDEHFSVLRDNCMMPATSDDDDDEVTQNIFATTKTLLKPTYATTHSPQCQSSLAQRALSPTVDSSTLLVNRSIKKFASAFDLSSGTTSRELRSPEPQELPEERPRTATPTMKRQHIYRKMLSPINVDLANGKLGAPQQMPPNDEGYQAHATEPNSIASSPSSDVLPPLDRINQSSTRLQRDALGSTIMPAQDMNENFSNDYNVATSSNRKHIKELGEDDAKSIYSDTSSINAPSLSSSATLSTNKSHPTLHSRPPSPVFSPAPGLPATIPLRSQDFQASQVEETFADAAMSPAMNTIASSTLLTPRTSYALRRRIALSTISSLTSDSFQLGPSMMASRGRSLSQATVDPEVQSAFMMSSCYSGTTNSDYYAIPRSHNSTELRYSSLTQRYMNAALPPIPNSVTINKRLTKIYLEDSDDENFGDIDELPSRSIPPPPPPPPPPQDDHAPPRLPRLSFGKDLSISLGLNN</sequence>
<keyword evidence="4" id="KW-1185">Reference proteome</keyword>
<dbReference type="InterPro" id="IPR011022">
    <property type="entry name" value="Arrestin_C-like"/>
</dbReference>
<accession>A0A367KDC2</accession>
<feature type="region of interest" description="Disordered" evidence="1">
    <location>
        <begin position="500"/>
        <end position="537"/>
    </location>
</feature>
<feature type="compositionally biased region" description="Acidic residues" evidence="1">
    <location>
        <begin position="783"/>
        <end position="794"/>
    </location>
</feature>
<dbReference type="Proteomes" id="UP000252139">
    <property type="component" value="Unassembled WGS sequence"/>
</dbReference>
<proteinExistence type="predicted"/>
<feature type="compositionally biased region" description="Pro residues" evidence="1">
    <location>
        <begin position="799"/>
        <end position="810"/>
    </location>
</feature>
<evidence type="ECO:0000259" key="2">
    <source>
        <dbReference type="SMART" id="SM01017"/>
    </source>
</evidence>
<reference evidence="3 4" key="1">
    <citation type="journal article" date="2018" name="G3 (Bethesda)">
        <title>Phylogenetic and Phylogenomic Definition of Rhizopus Species.</title>
        <authorList>
            <person name="Gryganskyi A.P."/>
            <person name="Golan J."/>
            <person name="Dolatabadi S."/>
            <person name="Mondo S."/>
            <person name="Robb S."/>
            <person name="Idnurm A."/>
            <person name="Muszewska A."/>
            <person name="Steczkiewicz K."/>
            <person name="Masonjones S."/>
            <person name="Liao H.L."/>
            <person name="Gajdeczka M.T."/>
            <person name="Anike F."/>
            <person name="Vuek A."/>
            <person name="Anishchenko I.M."/>
            <person name="Voigt K."/>
            <person name="de Hoog G.S."/>
            <person name="Smith M.E."/>
            <person name="Heitman J."/>
            <person name="Vilgalys R."/>
            <person name="Stajich J.E."/>
        </authorList>
    </citation>
    <scope>NUCLEOTIDE SEQUENCE [LARGE SCALE GENOMIC DNA]</scope>
    <source>
        <strain evidence="3 4">CBS 357.93</strain>
    </source>
</reference>
<evidence type="ECO:0000256" key="1">
    <source>
        <dbReference type="SAM" id="MobiDB-lite"/>
    </source>
</evidence>
<feature type="compositionally biased region" description="Low complexity" evidence="1">
    <location>
        <begin position="526"/>
        <end position="537"/>
    </location>
</feature>
<comment type="caution">
    <text evidence="3">The sequence shown here is derived from an EMBL/GenBank/DDBJ whole genome shotgun (WGS) entry which is preliminary data.</text>
</comment>
<dbReference type="OrthoDB" id="2333384at2759"/>
<dbReference type="SMART" id="SM01017">
    <property type="entry name" value="Arrestin_C"/>
    <property type="match status" value="1"/>
</dbReference>
<feature type="region of interest" description="Disordered" evidence="1">
    <location>
        <begin position="597"/>
        <end position="629"/>
    </location>
</feature>